<name>A0ABX0K4R1_9PROT</name>
<dbReference type="EMBL" id="WOSY01000031">
    <property type="protein sequence ID" value="NHN90124.1"/>
    <property type="molecule type" value="Genomic_DNA"/>
</dbReference>
<sequence length="56" mass="5824">MSVEHTYVESGNFLNPDLPLGPSLGTTSLDMTMVNANGYSGNIVLGSGPIDLIAEI</sequence>
<proteinExistence type="predicted"/>
<dbReference type="RefSeq" id="WP_173571325.1">
    <property type="nucleotide sequence ID" value="NZ_WOSY01000031.1"/>
</dbReference>
<evidence type="ECO:0000313" key="2">
    <source>
        <dbReference type="Proteomes" id="UP000631653"/>
    </source>
</evidence>
<keyword evidence="2" id="KW-1185">Reference proteome</keyword>
<organism evidence="1 2">
    <name type="scientific">Acetobacter conturbans</name>
    <dbReference type="NCBI Taxonomy" id="1737472"/>
    <lineage>
        <taxon>Bacteria</taxon>
        <taxon>Pseudomonadati</taxon>
        <taxon>Pseudomonadota</taxon>
        <taxon>Alphaproteobacteria</taxon>
        <taxon>Acetobacterales</taxon>
        <taxon>Acetobacteraceae</taxon>
        <taxon>Acetobacter</taxon>
    </lineage>
</organism>
<gene>
    <name evidence="1" type="ORF">GOB81_16150</name>
</gene>
<protein>
    <submittedName>
        <fullName evidence="1">Uncharacterized protein</fullName>
    </submittedName>
</protein>
<accession>A0ABX0K4R1</accession>
<dbReference type="Proteomes" id="UP000631653">
    <property type="component" value="Unassembled WGS sequence"/>
</dbReference>
<comment type="caution">
    <text evidence="1">The sequence shown here is derived from an EMBL/GenBank/DDBJ whole genome shotgun (WGS) entry which is preliminary data.</text>
</comment>
<evidence type="ECO:0000313" key="1">
    <source>
        <dbReference type="EMBL" id="NHN90124.1"/>
    </source>
</evidence>
<reference evidence="1 2" key="1">
    <citation type="journal article" date="2020" name="Int. J. Syst. Evol. Microbiol.">
        <title>Novel acetic acid bacteria from cider fermentations: Acetobacter conturbans sp. nov. and Acetobacter fallax sp. nov.</title>
        <authorList>
            <person name="Sombolestani A.S."/>
            <person name="Cleenwerck I."/>
            <person name="Cnockaert M."/>
            <person name="Borremans W."/>
            <person name="Wieme A.D."/>
            <person name="De Vuyst L."/>
            <person name="Vandamme P."/>
        </authorList>
    </citation>
    <scope>NUCLEOTIDE SEQUENCE [LARGE SCALE GENOMIC DNA]</scope>
    <source>
        <strain evidence="1 2">LMG 1627</strain>
    </source>
</reference>